<gene>
    <name evidence="3" type="ORF">ICL07_10435</name>
</gene>
<dbReference type="Gene3D" id="3.40.50.1820">
    <property type="entry name" value="alpha/beta hydrolase"/>
    <property type="match status" value="1"/>
</dbReference>
<comment type="caution">
    <text evidence="3">The sequence shown here is derived from an EMBL/GenBank/DDBJ whole genome shotgun (WGS) entry which is preliminary data.</text>
</comment>
<sequence length="254" mass="27866">MLGLLACSKSSGVTPDPVTPPTTTPPEDTTKQPPKDTAIVLPAPATFTVEAVNTNGPNITQYLLYLPDGYNNDPAAKWPVVIYLHGQGEMGTDISVLRNSSLPRMVKGKPFILVVPQCTAIWWNMDALEAFYKVVLSRYRIDAGRIYLTGISMGGIQTWDWAEKYPAHFAAIMPIAGNGDVKLAANIRNMPVWAFHSADDPRVGVAGSRNIINALRELGNPNVKYTEYATGGHDAWTRAYSTTELYTWLLAQKK</sequence>
<name>A0ABR7TMM8_9BACT</name>
<dbReference type="SUPFAM" id="SSF53474">
    <property type="entry name" value="alpha/beta-Hydrolases"/>
    <property type="match status" value="1"/>
</dbReference>
<dbReference type="Proteomes" id="UP000659124">
    <property type="component" value="Unassembled WGS sequence"/>
</dbReference>
<proteinExistence type="predicted"/>
<dbReference type="EMBL" id="JACVFC010000001">
    <property type="protein sequence ID" value="MBC9930793.1"/>
    <property type="molecule type" value="Genomic_DNA"/>
</dbReference>
<evidence type="ECO:0000256" key="2">
    <source>
        <dbReference type="SAM" id="MobiDB-lite"/>
    </source>
</evidence>
<dbReference type="InterPro" id="IPR050955">
    <property type="entry name" value="Plant_Biomass_Hydrol_Est"/>
</dbReference>
<evidence type="ECO:0000313" key="3">
    <source>
        <dbReference type="EMBL" id="MBC9930793.1"/>
    </source>
</evidence>
<dbReference type="PANTHER" id="PTHR43037:SF1">
    <property type="entry name" value="BLL1128 PROTEIN"/>
    <property type="match status" value="1"/>
</dbReference>
<reference evidence="3 4" key="1">
    <citation type="submission" date="2020-09" db="EMBL/GenBank/DDBJ databases">
        <title>Genome sequences of type strains of Chitinophaga qingshengii and Chitinophaga varians.</title>
        <authorList>
            <person name="Kittiwongwattana C."/>
        </authorList>
    </citation>
    <scope>NUCLEOTIDE SEQUENCE [LARGE SCALE GENOMIC DNA]</scope>
    <source>
        <strain evidence="3 4">JCM 30026</strain>
    </source>
</reference>
<protein>
    <submittedName>
        <fullName evidence="3">Phospholipase</fullName>
    </submittedName>
</protein>
<feature type="region of interest" description="Disordered" evidence="2">
    <location>
        <begin position="8"/>
        <end position="35"/>
    </location>
</feature>
<dbReference type="RefSeq" id="WP_188087844.1">
    <property type="nucleotide sequence ID" value="NZ_JACVFC010000001.1"/>
</dbReference>
<evidence type="ECO:0000256" key="1">
    <source>
        <dbReference type="ARBA" id="ARBA00022729"/>
    </source>
</evidence>
<dbReference type="PANTHER" id="PTHR43037">
    <property type="entry name" value="UNNAMED PRODUCT-RELATED"/>
    <property type="match status" value="1"/>
</dbReference>
<keyword evidence="4" id="KW-1185">Reference proteome</keyword>
<organism evidence="3 4">
    <name type="scientific">Chitinophaga qingshengii</name>
    <dbReference type="NCBI Taxonomy" id="1569794"/>
    <lineage>
        <taxon>Bacteria</taxon>
        <taxon>Pseudomonadati</taxon>
        <taxon>Bacteroidota</taxon>
        <taxon>Chitinophagia</taxon>
        <taxon>Chitinophagales</taxon>
        <taxon>Chitinophagaceae</taxon>
        <taxon>Chitinophaga</taxon>
    </lineage>
</organism>
<keyword evidence="1" id="KW-0732">Signal</keyword>
<evidence type="ECO:0000313" key="4">
    <source>
        <dbReference type="Proteomes" id="UP000659124"/>
    </source>
</evidence>
<dbReference type="InterPro" id="IPR029058">
    <property type="entry name" value="AB_hydrolase_fold"/>
</dbReference>
<accession>A0ABR7TMM8</accession>